<feature type="domain" description="Protein HGH1 N-terminal" evidence="1">
    <location>
        <begin position="100"/>
        <end position="279"/>
    </location>
</feature>
<proteinExistence type="predicted"/>
<evidence type="ECO:0000259" key="1">
    <source>
        <dbReference type="Pfam" id="PF04063"/>
    </source>
</evidence>
<comment type="caution">
    <text evidence="2">The sequence shown here is derived from an EMBL/GenBank/DDBJ whole genome shotgun (WGS) entry which is preliminary data.</text>
</comment>
<dbReference type="InterPro" id="IPR039717">
    <property type="entry name" value="Hgh1"/>
</dbReference>
<keyword evidence="3" id="KW-1185">Reference proteome</keyword>
<dbReference type="Proteomes" id="UP001438707">
    <property type="component" value="Unassembled WGS sequence"/>
</dbReference>
<sequence length="351" mass="36783">MSDALVEIVELLASQQLEVRKGAAEIIEGLTGSPEGLQQLNSVSGSLLPALLRRLSDDTAVSQAVLTALVNLSQDERVVTKLVELSVVGRCVDYLKDGSSQHLGLLAMLLSNVTLSKPGAASLLQLSNPQLQGYHMAVILQLLVRSSSAAANSVAESAANSPAAPGPSATSSRADQDPLGHLAAVVNNVTQFKEGRTLLVSPGSGGSQLPALASQLTASNPKRRWGCASALHNCCFHAQPDGTLDALLRNKDTLSSILAALCGLGQPQEPDAEIRERLADSILLVAQSDAGRKKLWELQAPEALRKGYEMEQHPGVCESMEGCAELFLGDNGSVQETAPPQLGWQHPSAAA</sequence>
<protein>
    <recommendedName>
        <fullName evidence="1">Protein HGH1 N-terminal domain-containing protein</fullName>
    </recommendedName>
</protein>
<gene>
    <name evidence="2" type="ORF">WJX74_000656</name>
</gene>
<dbReference type="InterPro" id="IPR011989">
    <property type="entry name" value="ARM-like"/>
</dbReference>
<dbReference type="InterPro" id="IPR016024">
    <property type="entry name" value="ARM-type_fold"/>
</dbReference>
<dbReference type="SUPFAM" id="SSF48371">
    <property type="entry name" value="ARM repeat"/>
    <property type="match status" value="1"/>
</dbReference>
<organism evidence="2 3">
    <name type="scientific">Apatococcus lobatus</name>
    <dbReference type="NCBI Taxonomy" id="904363"/>
    <lineage>
        <taxon>Eukaryota</taxon>
        <taxon>Viridiplantae</taxon>
        <taxon>Chlorophyta</taxon>
        <taxon>core chlorophytes</taxon>
        <taxon>Trebouxiophyceae</taxon>
        <taxon>Chlorellales</taxon>
        <taxon>Chlorellaceae</taxon>
        <taxon>Apatococcus</taxon>
    </lineage>
</organism>
<dbReference type="EMBL" id="JALJOS010000019">
    <property type="protein sequence ID" value="KAK9826935.1"/>
    <property type="molecule type" value="Genomic_DNA"/>
</dbReference>
<dbReference type="InterPro" id="IPR007205">
    <property type="entry name" value="Protein_HGH1_N"/>
</dbReference>
<dbReference type="AlphaFoldDB" id="A0AAW1QZ76"/>
<name>A0AAW1QZ76_9CHLO</name>
<dbReference type="Pfam" id="PF04063">
    <property type="entry name" value="DUF383"/>
    <property type="match status" value="1"/>
</dbReference>
<dbReference type="PANTHER" id="PTHR13387">
    <property type="entry name" value="PROTEIN HGH1 HOMOLOG"/>
    <property type="match status" value="1"/>
</dbReference>
<evidence type="ECO:0000313" key="2">
    <source>
        <dbReference type="EMBL" id="KAK9826935.1"/>
    </source>
</evidence>
<accession>A0AAW1QZ76</accession>
<dbReference type="PANTHER" id="PTHR13387:SF9">
    <property type="entry name" value="PROTEIN HGH1 HOMOLOG"/>
    <property type="match status" value="1"/>
</dbReference>
<dbReference type="Gene3D" id="1.25.10.10">
    <property type="entry name" value="Leucine-rich Repeat Variant"/>
    <property type="match status" value="1"/>
</dbReference>
<evidence type="ECO:0000313" key="3">
    <source>
        <dbReference type="Proteomes" id="UP001438707"/>
    </source>
</evidence>
<reference evidence="2 3" key="1">
    <citation type="journal article" date="2024" name="Nat. Commun.">
        <title>Phylogenomics reveals the evolutionary origins of lichenization in chlorophyte algae.</title>
        <authorList>
            <person name="Puginier C."/>
            <person name="Libourel C."/>
            <person name="Otte J."/>
            <person name="Skaloud P."/>
            <person name="Haon M."/>
            <person name="Grisel S."/>
            <person name="Petersen M."/>
            <person name="Berrin J.G."/>
            <person name="Delaux P.M."/>
            <person name="Dal Grande F."/>
            <person name="Keller J."/>
        </authorList>
    </citation>
    <scope>NUCLEOTIDE SEQUENCE [LARGE SCALE GENOMIC DNA]</scope>
    <source>
        <strain evidence="2 3">SAG 2145</strain>
    </source>
</reference>